<dbReference type="EMBL" id="BASE01000044">
    <property type="protein sequence ID" value="GAM13918.1"/>
    <property type="molecule type" value="Genomic_DNA"/>
</dbReference>
<dbReference type="Proteomes" id="UP000031014">
    <property type="component" value="Unassembled WGS sequence"/>
</dbReference>
<evidence type="ECO:0000313" key="2">
    <source>
        <dbReference type="Proteomes" id="UP000031014"/>
    </source>
</evidence>
<proteinExistence type="predicted"/>
<reference evidence="1 2" key="1">
    <citation type="submission" date="2013-06" db="EMBL/GenBank/DDBJ databases">
        <title>Whole genome shotgun sequence of Bacillus selenatarsenatis SF-1.</title>
        <authorList>
            <person name="Kuroda M."/>
            <person name="Sei K."/>
            <person name="Yamashita M."/>
            <person name="Ike M."/>
        </authorList>
    </citation>
    <scope>NUCLEOTIDE SEQUENCE [LARGE SCALE GENOMIC DNA]</scope>
    <source>
        <strain evidence="1 2">SF-1</strain>
    </source>
</reference>
<comment type="caution">
    <text evidence="1">The sequence shown here is derived from an EMBL/GenBank/DDBJ whole genome shotgun (WGS) entry which is preliminary data.</text>
</comment>
<evidence type="ECO:0008006" key="3">
    <source>
        <dbReference type="Google" id="ProtNLM"/>
    </source>
</evidence>
<keyword evidence="2" id="KW-1185">Reference proteome</keyword>
<dbReference type="RefSeq" id="WP_041965730.1">
    <property type="nucleotide sequence ID" value="NZ_BASE01000044.1"/>
</dbReference>
<evidence type="ECO:0000313" key="1">
    <source>
        <dbReference type="EMBL" id="GAM13918.1"/>
    </source>
</evidence>
<dbReference type="AlphaFoldDB" id="A0A0A8X1Z4"/>
<dbReference type="STRING" id="1321606.SAMD00020551_2065"/>
<gene>
    <name evidence="1" type="ORF">SAMD00020551_2065</name>
</gene>
<dbReference type="OrthoDB" id="1682087at2"/>
<organism evidence="1 2">
    <name type="scientific">Mesobacillus selenatarsenatis (strain DSM 18680 / JCM 14380 / FERM P-15431 / SF-1)</name>
    <dbReference type="NCBI Taxonomy" id="1321606"/>
    <lineage>
        <taxon>Bacteria</taxon>
        <taxon>Bacillati</taxon>
        <taxon>Bacillota</taxon>
        <taxon>Bacilli</taxon>
        <taxon>Bacillales</taxon>
        <taxon>Bacillaceae</taxon>
        <taxon>Mesobacillus</taxon>
    </lineage>
</organism>
<name>A0A0A8X1Z4_MESS1</name>
<protein>
    <recommendedName>
        <fullName evidence="3">RNA helicase</fullName>
    </recommendedName>
</protein>
<accession>A0A0A8X1Z4</accession>
<sequence length="154" mass="18008">MKKLTYFVHDGKDNYEPLYEYTIPNVGIDEFYARQLCTYFIIKGNQYELISNEMVGDEEILVLENRGRNNNVLDEKSYRGMGIHVEFRRFKVSENYKLLTAVPCRTHLDVIRYLLKDIIDLPGFGQMAVTSTEVDEDRGVYVLYLKAIGENDME</sequence>